<dbReference type="PANTHER" id="PTHR11640:SF31">
    <property type="entry name" value="IRREGULAR CHIASM C-ROUGHEST PROTEIN-RELATED"/>
    <property type="match status" value="1"/>
</dbReference>
<comment type="subcellular location">
    <subcellularLocation>
        <location evidence="1">Membrane</location>
        <topology evidence="1">Single-pass type I membrane protein</topology>
    </subcellularLocation>
</comment>
<accession>A0ABN8M9K3</accession>
<organism evidence="7 8">
    <name type="scientific">Porites evermanni</name>
    <dbReference type="NCBI Taxonomy" id="104178"/>
    <lineage>
        <taxon>Eukaryota</taxon>
        <taxon>Metazoa</taxon>
        <taxon>Cnidaria</taxon>
        <taxon>Anthozoa</taxon>
        <taxon>Hexacorallia</taxon>
        <taxon>Scleractinia</taxon>
        <taxon>Fungiina</taxon>
        <taxon>Poritidae</taxon>
        <taxon>Porites</taxon>
    </lineage>
</organism>
<feature type="domain" description="Ig-like" evidence="6">
    <location>
        <begin position="273"/>
        <end position="358"/>
    </location>
</feature>
<feature type="domain" description="Ig-like" evidence="6">
    <location>
        <begin position="1311"/>
        <end position="1392"/>
    </location>
</feature>
<keyword evidence="5" id="KW-0393">Immunoglobulin domain</keyword>
<evidence type="ECO:0000256" key="1">
    <source>
        <dbReference type="ARBA" id="ARBA00004479"/>
    </source>
</evidence>
<dbReference type="SUPFAM" id="SSF48726">
    <property type="entry name" value="Immunoglobulin"/>
    <property type="match status" value="28"/>
</dbReference>
<protein>
    <recommendedName>
        <fullName evidence="6">Ig-like domain-containing protein</fullName>
    </recommendedName>
</protein>
<comment type="caution">
    <text evidence="7">The sequence shown here is derived from an EMBL/GenBank/DDBJ whole genome shotgun (WGS) entry which is preliminary data.</text>
</comment>
<dbReference type="Pfam" id="PF13927">
    <property type="entry name" value="Ig_3"/>
    <property type="match status" value="24"/>
</dbReference>
<feature type="domain" description="Ig-like" evidence="6">
    <location>
        <begin position="707"/>
        <end position="791"/>
    </location>
</feature>
<dbReference type="PANTHER" id="PTHR11640">
    <property type="entry name" value="NEPHRIN"/>
    <property type="match status" value="1"/>
</dbReference>
<dbReference type="InterPro" id="IPR013783">
    <property type="entry name" value="Ig-like_fold"/>
</dbReference>
<dbReference type="SMART" id="SM00409">
    <property type="entry name" value="IG"/>
    <property type="match status" value="28"/>
</dbReference>
<evidence type="ECO:0000313" key="7">
    <source>
        <dbReference type="EMBL" id="CAH3025491.1"/>
    </source>
</evidence>
<feature type="domain" description="Ig-like" evidence="6">
    <location>
        <begin position="1486"/>
        <end position="1566"/>
    </location>
</feature>
<feature type="domain" description="Ig-like" evidence="6">
    <location>
        <begin position="2128"/>
        <end position="2209"/>
    </location>
</feature>
<keyword evidence="3" id="KW-1015">Disulfide bond</keyword>
<feature type="domain" description="Ig-like" evidence="6">
    <location>
        <begin position="2213"/>
        <end position="2295"/>
    </location>
</feature>
<feature type="domain" description="Ig-like" evidence="6">
    <location>
        <begin position="102"/>
        <end position="181"/>
    </location>
</feature>
<dbReference type="SMART" id="SM00408">
    <property type="entry name" value="IGc2"/>
    <property type="match status" value="28"/>
</dbReference>
<keyword evidence="4" id="KW-0325">Glycoprotein</keyword>
<feature type="non-terminal residue" evidence="7">
    <location>
        <position position="1"/>
    </location>
</feature>
<keyword evidence="8" id="KW-1185">Reference proteome</keyword>
<feature type="domain" description="Ig-like" evidence="6">
    <location>
        <begin position="1741"/>
        <end position="1821"/>
    </location>
</feature>
<feature type="domain" description="Ig-like" evidence="6">
    <location>
        <begin position="1397"/>
        <end position="1481"/>
    </location>
</feature>
<evidence type="ECO:0000256" key="5">
    <source>
        <dbReference type="ARBA" id="ARBA00023319"/>
    </source>
</evidence>
<feature type="domain" description="Ig-like" evidence="6">
    <location>
        <begin position="363"/>
        <end position="443"/>
    </location>
</feature>
<dbReference type="Gene3D" id="2.60.40.10">
    <property type="entry name" value="Immunoglobulins"/>
    <property type="match status" value="28"/>
</dbReference>
<feature type="domain" description="Ig-like" evidence="6">
    <location>
        <begin position="187"/>
        <end position="268"/>
    </location>
</feature>
<dbReference type="Pfam" id="PF13895">
    <property type="entry name" value="Ig_2"/>
    <property type="match status" value="4"/>
</dbReference>
<feature type="domain" description="Ig-like" evidence="6">
    <location>
        <begin position="796"/>
        <end position="876"/>
    </location>
</feature>
<feature type="domain" description="Ig-like" evidence="6">
    <location>
        <begin position="1655"/>
        <end position="1736"/>
    </location>
</feature>
<dbReference type="CDD" id="cd00096">
    <property type="entry name" value="Ig"/>
    <property type="match status" value="2"/>
</dbReference>
<feature type="domain" description="Ig-like" evidence="6">
    <location>
        <begin position="2044"/>
        <end position="2124"/>
    </location>
</feature>
<feature type="domain" description="Ig-like" evidence="6">
    <location>
        <begin position="1825"/>
        <end position="1906"/>
    </location>
</feature>
<feature type="domain" description="Ig-like" evidence="6">
    <location>
        <begin position="1226"/>
        <end position="1306"/>
    </location>
</feature>
<gene>
    <name evidence="7" type="ORF">PEVE_00026241</name>
</gene>
<feature type="domain" description="Ig-like" evidence="6">
    <location>
        <begin position="1140"/>
        <end position="1221"/>
    </location>
</feature>
<proteinExistence type="predicted"/>
<sequence length="2473" mass="263675">IGNPAVDNVTITVHYPSKIDQAPSNKTIVEGSNVTLHCNATGSPASNITWTKDGSPTALHEGEQYAISNISRQQHGNYKCTAWNGVGEQSNTSFSINVLYEPAISIHKCPSPITEGSNTTLYCNATGNPVPVVTWIYQETGVTLSSTEELVFTSSDRSQAGSYKCHAFNGIGSNSTRKCILDVFYLPLGTSIEMTPSSTTVLRGSTVSLNCSTDANPAAHVYQFYFNDSFISNSSSGLLNITVDTDGVYTCVPINKVGTGHNANVSITMVDAPSVDVYPISSVVVEGKNVTLSCNASGKPYPRLTWTKVGGLGQVLSQTSTLIMNNVRRTVTANNMIQYQCTADNGVGRPATAVANVTVHFPPEFISTPSSHQLVEGRGALLYCNATSNPEPNITWTKGGNDKLLSTSEILNLTSVLREDNGAVYTCKVQNYLGLMKATAVITVFYAPMVVIQQCSSPVTEGDNVTFYCNATGNPSPNITWTRANSGAVISFSEMFHVETVKRNESGSYVCHASNGFGTHNTSCSVDVQFAPSVEISNTMLIAVEGSNVTLSCNASGKPPPIITWTRIGDSKVFPQGSSIGIVNVTRPGTPDNMLQYQCTASNGVRSPAKAVVNITVHYPPTSTGLTTSLVNTTVLWGSTVSLNCSTDANPAAYMYQFYFTDAIIGNHSSGLLNITVDADGVYTCVPINSVGTGHNATVSITMVVAPLVKISDTILTIVEGSNVTLSCNASGKPSPIITWTRVGASKVFPQGSSITVLNVSRPGTPDNIIRYQCTASNGVESPVEAIAKVTVHYQPKILSAPSSQQVVEGNGAILFCNATGYPEPNITWTKQGNEIVLSTLEVLNLTSLMREDNGAVYTCIVQNYLGTVKASAMVTVFYAPTVAIQQCTSPITESGNVTLYCNASGNPMPNITWTGPYTSAVLSYSNILLMEAIKRNASGSYVCRASSSFGMDSTSCNINVQYQPTGTALTTTPTNTTVLRGSTILLNCSTDANPAAHMYQLYIDDTIIGNSSDGLFNITVNADGVYTCVPINKVDTGSNVTVNFTVVVAPTIEISNPVLIAVEGGNLSLSCNASGKPAPVITWIQVGDSEVLAQGSSISVVNITRPGTPDSMIQYECTASNGVESPAKAVANVIVHYPPEIVSTPSPQQELYEGKGTVLFCNVTGNPQPNISWTKQGNDSVLSTLQTLHLTVLKRVDNGAVYKCKVQNYLGLMETTVMISVLYAPTATIQQCSTPVTEGNNATLYCNATGNPVPNIMWIRKSTRQVVSANKVLVIEAIKSNGSGSYECLAWNGIGNNSTNSCTVDVYYTPTGTALAADPTNTTVLRGSTVSLNCSADANPLAYLYQFYLNDTIIGNSSSGVFNITVDADGVYTCVPVNQVGPGQSAMVRVTAVVGPAVRLFPQTVTVVEGDNIFLTCNKSGIPSPLIRWVRIGQSGVVSQNSSLTVVNVSRPGTPDSMVQHQCTASNGVGSPALDVANVTVHYAPEIVVAPLNTTTIEGRSAILFCNATGSPKPNVTWSKGGSNTTLSSSEELILGNLTRSHCGTKYKCIITNYLGSVEASAIVTVYYPAVVAYSPLNQTVLEGTNVTLHCNASGKPTPNITWTKDGSQAVLFQGDIYGFVNVQRQNAGDYTCTAWNGVGRQSNATATVNVQYESVIDKGPFNRTVVEGDNITFSCTATGNPTPNITWTKVGSSRVLYQGKTYSIYNIQRETAGDYVCTAWNGVGKKSHASATVIVHYGSTIDQKISSVVVIEGNNVTIKCNATGNPPPNITWIKDISPLVFYQGESYAIVNIDRNSAGDYTCTAWNGVGEKANATAAVTVHYESAIDLALSNITVVEGDNVTLHCNATGIPTPNITWTKDSNLTVIHQGETYNVADIERKAAGDYTCRAWNGVGKQANATASVTVHYKSVLDMSLSNVTAVEGDNVTLRCNATGNPAPNITWNKKGNPVVLYQGETHSIANIRRTAAGDYSCTAWNGVGDKVSASASYKTNYNFNKFLKNHQSFPYKKGKSSKDMLVRAKKKKVNRGFHARIDVRPVTLYPPGISGSPPNTVIQEGKNVTLYCKVTGHPTPKITWTKDGSLEVLIEAETFVILNVTRQQAGYYVCTARNGIGTSANTTLTLTVHYPSSIGTRPINQTVMEGQNVTLHCNATGNPAPNITWTKDGNAVVLYQGETYTIDDIQREAAGDYTCTAWNGVDKQTNATTSITVYYPAVIHQAPSNQTVLEYSNITLVCNATSNPPSNIVWTQNENSTILYQGNAFIIRNVTRNFNAKRFKCTTENNVTEDAYSYAVVTVLYPPEVSVMSPNRVLEGNNVSLICNVSGNPHPNVAWVRASDNSVLINDSKALLKNINRTQSGVFYCLAWNGIGANASSNISIDVLYPPEIVTPPVDQVVWVGQQVNLSCDAVGNPTPKIFYTVIGDNGIVGFEKTLVINSSSTPYMKTFTCNANNTIGLVAAANATITVLGKCNVTF</sequence>
<dbReference type="Proteomes" id="UP001159427">
    <property type="component" value="Unassembled WGS sequence"/>
</dbReference>
<feature type="domain" description="Ig-like" evidence="6">
    <location>
        <begin position="2300"/>
        <end position="2377"/>
    </location>
</feature>
<evidence type="ECO:0000259" key="6">
    <source>
        <dbReference type="PROSITE" id="PS50835"/>
    </source>
</evidence>
<dbReference type="EMBL" id="CALNXI010000355">
    <property type="protein sequence ID" value="CAH3025491.1"/>
    <property type="molecule type" value="Genomic_DNA"/>
</dbReference>
<dbReference type="InterPro" id="IPR003598">
    <property type="entry name" value="Ig_sub2"/>
</dbReference>
<name>A0ABN8M9K3_9CNID</name>
<dbReference type="InterPro" id="IPR051275">
    <property type="entry name" value="Cell_adhesion_signaling"/>
</dbReference>
<feature type="domain" description="Ig-like" evidence="6">
    <location>
        <begin position="1570"/>
        <end position="1651"/>
    </location>
</feature>
<feature type="domain" description="Ig-like" evidence="6">
    <location>
        <begin position="16"/>
        <end position="97"/>
    </location>
</feature>
<dbReference type="PROSITE" id="PS50835">
    <property type="entry name" value="IG_LIKE"/>
    <property type="match status" value="27"/>
</dbReference>
<evidence type="ECO:0000256" key="2">
    <source>
        <dbReference type="ARBA" id="ARBA00023136"/>
    </source>
</evidence>
<feature type="domain" description="Ig-like" evidence="6">
    <location>
        <begin position="448"/>
        <end position="527"/>
    </location>
</feature>
<dbReference type="InterPro" id="IPR036179">
    <property type="entry name" value="Ig-like_dom_sf"/>
</dbReference>
<feature type="domain" description="Ig-like" evidence="6">
    <location>
        <begin position="1910"/>
        <end position="1987"/>
    </location>
</feature>
<reference evidence="7 8" key="1">
    <citation type="submission" date="2022-05" db="EMBL/GenBank/DDBJ databases">
        <authorList>
            <consortium name="Genoscope - CEA"/>
            <person name="William W."/>
        </authorList>
    </citation>
    <scope>NUCLEOTIDE SEQUENCE [LARGE SCALE GENOMIC DNA]</scope>
</reference>
<evidence type="ECO:0000313" key="8">
    <source>
        <dbReference type="Proteomes" id="UP001159427"/>
    </source>
</evidence>
<evidence type="ECO:0000256" key="3">
    <source>
        <dbReference type="ARBA" id="ARBA00023157"/>
    </source>
</evidence>
<feature type="domain" description="Ig-like" evidence="6">
    <location>
        <begin position="2384"/>
        <end position="2464"/>
    </location>
</feature>
<evidence type="ECO:0000256" key="4">
    <source>
        <dbReference type="ARBA" id="ARBA00023180"/>
    </source>
</evidence>
<feature type="domain" description="Ig-like" evidence="6">
    <location>
        <begin position="1051"/>
        <end position="1132"/>
    </location>
</feature>
<dbReference type="InterPro" id="IPR003599">
    <property type="entry name" value="Ig_sub"/>
</dbReference>
<feature type="domain" description="Ig-like" evidence="6">
    <location>
        <begin position="532"/>
        <end position="616"/>
    </location>
</feature>
<dbReference type="InterPro" id="IPR007110">
    <property type="entry name" value="Ig-like_dom"/>
</dbReference>
<keyword evidence="2" id="KW-0472">Membrane</keyword>
<feature type="domain" description="Ig-like" evidence="6">
    <location>
        <begin position="881"/>
        <end position="960"/>
    </location>
</feature>
<feature type="domain" description="Ig-like" evidence="6">
    <location>
        <begin position="621"/>
        <end position="702"/>
    </location>
</feature>